<evidence type="ECO:0000259" key="14">
    <source>
        <dbReference type="Pfam" id="PF00593"/>
    </source>
</evidence>
<evidence type="ECO:0000256" key="8">
    <source>
        <dbReference type="ARBA" id="ARBA00023077"/>
    </source>
</evidence>
<evidence type="ECO:0000256" key="1">
    <source>
        <dbReference type="ARBA" id="ARBA00004571"/>
    </source>
</evidence>
<dbReference type="PANTHER" id="PTHR32552">
    <property type="entry name" value="FERRICHROME IRON RECEPTOR-RELATED"/>
    <property type="match status" value="1"/>
</dbReference>
<comment type="similarity">
    <text evidence="11 12">Belongs to the TonB-dependent receptor family.</text>
</comment>
<evidence type="ECO:0000256" key="12">
    <source>
        <dbReference type="RuleBase" id="RU003357"/>
    </source>
</evidence>
<evidence type="ECO:0000256" key="2">
    <source>
        <dbReference type="ARBA" id="ARBA00022448"/>
    </source>
</evidence>
<feature type="chain" id="PRO_5007622085" evidence="13">
    <location>
        <begin position="42"/>
        <end position="734"/>
    </location>
</feature>
<dbReference type="InterPro" id="IPR012910">
    <property type="entry name" value="Plug_dom"/>
</dbReference>
<accession>A0A158BRT1</accession>
<dbReference type="Pfam" id="PF00593">
    <property type="entry name" value="TonB_dep_Rec_b-barrel"/>
    <property type="match status" value="1"/>
</dbReference>
<feature type="domain" description="TonB-dependent receptor-like beta-barrel" evidence="14">
    <location>
        <begin position="284"/>
        <end position="698"/>
    </location>
</feature>
<dbReference type="EMBL" id="FCOJ02000034">
    <property type="protein sequence ID" value="SAK72416.1"/>
    <property type="molecule type" value="Genomic_DNA"/>
</dbReference>
<dbReference type="SUPFAM" id="SSF56935">
    <property type="entry name" value="Porins"/>
    <property type="match status" value="1"/>
</dbReference>
<evidence type="ECO:0000256" key="4">
    <source>
        <dbReference type="ARBA" id="ARBA00022496"/>
    </source>
</evidence>
<keyword evidence="17" id="KW-1185">Reference proteome</keyword>
<proteinExistence type="inferred from homology"/>
<name>A0A158BRT1_9BURK</name>
<feature type="domain" description="TonB-dependent receptor plug" evidence="15">
    <location>
        <begin position="65"/>
        <end position="172"/>
    </location>
</feature>
<keyword evidence="13" id="KW-0732">Signal</keyword>
<feature type="signal peptide" evidence="13">
    <location>
        <begin position="1"/>
        <end position="41"/>
    </location>
</feature>
<evidence type="ECO:0000256" key="9">
    <source>
        <dbReference type="ARBA" id="ARBA00023136"/>
    </source>
</evidence>
<comment type="caution">
    <text evidence="16">The sequence shown here is derived from an EMBL/GenBank/DDBJ whole genome shotgun (WGS) entry which is preliminary data.</text>
</comment>
<keyword evidence="4" id="KW-0410">Iron transport</keyword>
<dbReference type="GO" id="GO:0009279">
    <property type="term" value="C:cell outer membrane"/>
    <property type="evidence" value="ECO:0007669"/>
    <property type="project" value="UniProtKB-SubCell"/>
</dbReference>
<keyword evidence="3 11" id="KW-1134">Transmembrane beta strand</keyword>
<evidence type="ECO:0000256" key="5">
    <source>
        <dbReference type="ARBA" id="ARBA00022692"/>
    </source>
</evidence>
<keyword evidence="2 11" id="KW-0813">Transport</keyword>
<evidence type="ECO:0000256" key="3">
    <source>
        <dbReference type="ARBA" id="ARBA00022452"/>
    </source>
</evidence>
<dbReference type="PROSITE" id="PS52016">
    <property type="entry name" value="TONB_DEPENDENT_REC_3"/>
    <property type="match status" value="1"/>
</dbReference>
<evidence type="ECO:0000313" key="17">
    <source>
        <dbReference type="Proteomes" id="UP000054596"/>
    </source>
</evidence>
<gene>
    <name evidence="16" type="ORF">AWB82_04434</name>
</gene>
<evidence type="ECO:0000256" key="11">
    <source>
        <dbReference type="PROSITE-ProRule" id="PRU01360"/>
    </source>
</evidence>
<dbReference type="Pfam" id="PF07715">
    <property type="entry name" value="Plug"/>
    <property type="match status" value="1"/>
</dbReference>
<sequence length="734" mass="80385">MSVPRFEVASCRRASTAARRVRVVFVGAFGACVLPSLSAWAAESDPAAQQLTPIIVKAERQPAPEQRTPIAMSVYGDAFIESTGVSDIKSLATIAPDLNYAQVQTVVPVLTIRGISSRDTTEIGDPSVVVVTDGSSNNRPYALSGTLYDLDHISVLRGPQGTLYGRNAVGGIVDIVTAKPSRAFEGRASIDVGNYAARNLEAMVNVPVNDVLQFRVAAISRRHDGYVNNAPQADGDDEDTRSGRLSVALEPASHLRMLFTAQQTTLKGVEPVSLDIPYLYDANGNLSHDKPPFPTDPRTFTYATAQSQSIEDTVARWSIAYDFPGVELSYTGSYDNLTWRHAADSSPSFADPVSYRQNEFPKTQTHEVRVSSLGDGRWSWQAGVSYFQESSSLYSANESPFDGGVFLPTLAFAYGIRTTSTAAYGQSSYWVTDKIRLTAGMRVTHDEKSRDGEYFFANSSEPPFDYTHVPQNDSGSWSKPTVHLAAEYAPTSALMNYVRYDTGYKSGGFSSSGSYAPETLRGIEIGTKSIWNAQRVQINASVFDYDYSGQQIAQLVPFADGRVGTKIVNAGRTRIYGADADIRALIDPVGLVTLSVAWLHARFTDFAVDDGSGQNVQLAGNAPPQSPVFTIGFGLEHAWTTDAGKIIGRVNAKFQTGQHFTIYNYGDDYQKPYLNADLSATWMPNRKNVELMAYVRNVTNQRIFTAAEEYAFDDSYRYAFAAPRTFGVKATYYW</sequence>
<keyword evidence="5 11" id="KW-0812">Transmembrane</keyword>
<keyword evidence="8 12" id="KW-0798">TonB box</keyword>
<evidence type="ECO:0000259" key="15">
    <source>
        <dbReference type="Pfam" id="PF07715"/>
    </source>
</evidence>
<reference evidence="16" key="1">
    <citation type="submission" date="2016-01" db="EMBL/GenBank/DDBJ databases">
        <authorList>
            <person name="Peeters C."/>
        </authorList>
    </citation>
    <scope>NUCLEOTIDE SEQUENCE [LARGE SCALE GENOMIC DNA]</scope>
    <source>
        <strain evidence="16">LMG 29325</strain>
    </source>
</reference>
<keyword evidence="7" id="KW-0406">Ion transport</keyword>
<dbReference type="Gene3D" id="2.40.170.20">
    <property type="entry name" value="TonB-dependent receptor, beta-barrel domain"/>
    <property type="match status" value="1"/>
</dbReference>
<evidence type="ECO:0000256" key="7">
    <source>
        <dbReference type="ARBA" id="ARBA00023065"/>
    </source>
</evidence>
<keyword evidence="10 11" id="KW-0998">Cell outer membrane</keyword>
<dbReference type="PANTHER" id="PTHR32552:SF81">
    <property type="entry name" value="TONB-DEPENDENT OUTER MEMBRANE RECEPTOR"/>
    <property type="match status" value="1"/>
</dbReference>
<evidence type="ECO:0000256" key="6">
    <source>
        <dbReference type="ARBA" id="ARBA00023004"/>
    </source>
</evidence>
<dbReference type="AlphaFoldDB" id="A0A158BRT1"/>
<dbReference type="STRING" id="1777143.AWB82_04434"/>
<keyword evidence="9 11" id="KW-0472">Membrane</keyword>
<evidence type="ECO:0000256" key="13">
    <source>
        <dbReference type="SAM" id="SignalP"/>
    </source>
</evidence>
<dbReference type="InterPro" id="IPR000531">
    <property type="entry name" value="Beta-barrel_TonB"/>
</dbReference>
<dbReference type="Proteomes" id="UP000054596">
    <property type="component" value="Unassembled WGS sequence"/>
</dbReference>
<protein>
    <submittedName>
        <fullName evidence="16">TonB-dependent receptor</fullName>
    </submittedName>
</protein>
<keyword evidence="6" id="KW-0408">Iron</keyword>
<comment type="subcellular location">
    <subcellularLocation>
        <location evidence="1 11">Cell outer membrane</location>
        <topology evidence="1 11">Multi-pass membrane protein</topology>
    </subcellularLocation>
</comment>
<keyword evidence="16" id="KW-0675">Receptor</keyword>
<dbReference type="GO" id="GO:0006826">
    <property type="term" value="P:iron ion transport"/>
    <property type="evidence" value="ECO:0007669"/>
    <property type="project" value="UniProtKB-KW"/>
</dbReference>
<evidence type="ECO:0000313" key="16">
    <source>
        <dbReference type="EMBL" id="SAK72416.1"/>
    </source>
</evidence>
<evidence type="ECO:0000256" key="10">
    <source>
        <dbReference type="ARBA" id="ARBA00023237"/>
    </source>
</evidence>
<organism evidence="16 17">
    <name type="scientific">Caballeronia glebae</name>
    <dbReference type="NCBI Taxonomy" id="1777143"/>
    <lineage>
        <taxon>Bacteria</taxon>
        <taxon>Pseudomonadati</taxon>
        <taxon>Pseudomonadota</taxon>
        <taxon>Betaproteobacteria</taxon>
        <taxon>Burkholderiales</taxon>
        <taxon>Burkholderiaceae</taxon>
        <taxon>Caballeronia</taxon>
    </lineage>
</organism>
<dbReference type="InterPro" id="IPR036942">
    <property type="entry name" value="Beta-barrel_TonB_sf"/>
</dbReference>
<dbReference type="InterPro" id="IPR039426">
    <property type="entry name" value="TonB-dep_rcpt-like"/>
</dbReference>